<protein>
    <submittedName>
        <fullName evidence="1">Uncharacterized protein</fullName>
    </submittedName>
</protein>
<dbReference type="VEuPathDB" id="TriTrypDB:TM35_000091900"/>
<dbReference type="OrthoDB" id="248948at2759"/>
<evidence type="ECO:0000313" key="2">
    <source>
        <dbReference type="Proteomes" id="UP000192257"/>
    </source>
</evidence>
<evidence type="ECO:0000313" key="1">
    <source>
        <dbReference type="EMBL" id="ORC90140.1"/>
    </source>
</evidence>
<dbReference type="Proteomes" id="UP000192257">
    <property type="component" value="Unassembled WGS sequence"/>
</dbReference>
<comment type="caution">
    <text evidence="1">The sequence shown here is derived from an EMBL/GenBank/DDBJ whole genome shotgun (WGS) entry which is preliminary data.</text>
</comment>
<sequence length="136" mass="14386">MSTSFDETSGFTSALPVVHPLDAEMKKLEDAATALACEFGTLVASYKDHAVRVECATIQSSEALLKSTVFLEDQLRSAIMSANGVLDGMVGMSAAVTGLENLLGDVRKVAQDVTLVENALLVAEKEALGQHDLSEE</sequence>
<dbReference type="GeneID" id="39984209"/>
<name>A0A1X0P147_9TRYP</name>
<proteinExistence type="predicted"/>
<dbReference type="AlphaFoldDB" id="A0A1X0P147"/>
<gene>
    <name evidence="1" type="ORF">TM35_000091900</name>
</gene>
<accession>A0A1X0P147</accession>
<dbReference type="EMBL" id="NBCO01000009">
    <property type="protein sequence ID" value="ORC90140.1"/>
    <property type="molecule type" value="Genomic_DNA"/>
</dbReference>
<organism evidence="1 2">
    <name type="scientific">Trypanosoma theileri</name>
    <dbReference type="NCBI Taxonomy" id="67003"/>
    <lineage>
        <taxon>Eukaryota</taxon>
        <taxon>Discoba</taxon>
        <taxon>Euglenozoa</taxon>
        <taxon>Kinetoplastea</taxon>
        <taxon>Metakinetoplastina</taxon>
        <taxon>Trypanosomatida</taxon>
        <taxon>Trypanosomatidae</taxon>
        <taxon>Trypanosoma</taxon>
    </lineage>
</organism>
<reference evidence="1 2" key="1">
    <citation type="submission" date="2017-03" db="EMBL/GenBank/DDBJ databases">
        <title>An alternative strategy for trypanosome survival in the mammalian bloodstream revealed through genome and transcriptome analysis of the ubiquitous bovine parasite Trypanosoma (Megatrypanum) theileri.</title>
        <authorList>
            <person name="Kelly S."/>
            <person name="Ivens A."/>
            <person name="Mott A."/>
            <person name="O'Neill E."/>
            <person name="Emms D."/>
            <person name="Macleod O."/>
            <person name="Voorheis P."/>
            <person name="Matthews J."/>
            <person name="Matthews K."/>
            <person name="Carrington M."/>
        </authorList>
    </citation>
    <scope>NUCLEOTIDE SEQUENCE [LARGE SCALE GENOMIC DNA]</scope>
    <source>
        <strain evidence="1">Edinburgh</strain>
    </source>
</reference>
<keyword evidence="2" id="KW-1185">Reference proteome</keyword>
<dbReference type="RefSeq" id="XP_028884206.1">
    <property type="nucleotide sequence ID" value="XM_029024429.1"/>
</dbReference>